<accession>A0A449A8K8</accession>
<evidence type="ECO:0000313" key="1">
    <source>
        <dbReference type="EMBL" id="VEU60520.1"/>
    </source>
</evidence>
<dbReference type="Pfam" id="PF13177">
    <property type="entry name" value="DNA_pol3_delta2"/>
    <property type="match status" value="1"/>
</dbReference>
<name>A0A449A8K8_9BACT</name>
<dbReference type="EC" id="2.7.7.7" evidence="1"/>
<keyword evidence="1" id="KW-0548">Nucleotidyltransferase</keyword>
<keyword evidence="1" id="KW-0808">Transferase</keyword>
<dbReference type="SUPFAM" id="SSF52540">
    <property type="entry name" value="P-loop containing nucleoside triphosphate hydrolases"/>
    <property type="match status" value="1"/>
</dbReference>
<organism evidence="1 2">
    <name type="scientific">Mycoplasmopsis bovigenitalium</name>
    <dbReference type="NCBI Taxonomy" id="2112"/>
    <lineage>
        <taxon>Bacteria</taxon>
        <taxon>Bacillati</taxon>
        <taxon>Mycoplasmatota</taxon>
        <taxon>Mycoplasmoidales</taxon>
        <taxon>Metamycoplasmataceae</taxon>
        <taxon>Mycoplasmopsis</taxon>
    </lineage>
</organism>
<dbReference type="RefSeq" id="WP_129687467.1">
    <property type="nucleotide sequence ID" value="NZ_LR214970.1"/>
</dbReference>
<sequence length="304" mass="35278">MLANNLTKIIDNSIQSGKISHCYLLDINNNEYLDDNLLYMVNSFLNTNFKNIDEITIPNVIIADGIKESDKNLSKSHIIEIFEKSSFSNNNTTDKQIIIFKNIEYASNVALNSLLKTIEEPYSNTIFILTTTNQKALLPTIKSRAFIIKININKKTISIDKLIKNNIEENEAKLYIEITDSIQKILQNRHLFNLEKINQFISLFLDSFKNKYLLGMFLATLNKKDTHSEVEFYLKLFQFLCTLSWSNNSYNQILNKKIDTLIKKNFKFADAFTLINEYFAKKNDNTNVFLAIQSLIVQLLECYE</sequence>
<evidence type="ECO:0000313" key="2">
    <source>
        <dbReference type="Proteomes" id="UP000290942"/>
    </source>
</evidence>
<reference evidence="1 2" key="1">
    <citation type="submission" date="2019-01" db="EMBL/GenBank/DDBJ databases">
        <authorList>
            <consortium name="Pathogen Informatics"/>
        </authorList>
    </citation>
    <scope>NUCLEOTIDE SEQUENCE [LARGE SCALE GENOMIC DNA]</scope>
    <source>
        <strain evidence="1 2">NCTC10122</strain>
    </source>
</reference>
<gene>
    <name evidence="1" type="ORF">NCTC10122_00112</name>
</gene>
<dbReference type="EMBL" id="LR214970">
    <property type="protein sequence ID" value="VEU60520.1"/>
    <property type="molecule type" value="Genomic_DNA"/>
</dbReference>
<dbReference type="AlphaFoldDB" id="A0A449A8K8"/>
<dbReference type="Gene3D" id="3.40.50.300">
    <property type="entry name" value="P-loop containing nucleotide triphosphate hydrolases"/>
    <property type="match status" value="1"/>
</dbReference>
<dbReference type="GO" id="GO:0003887">
    <property type="term" value="F:DNA-directed DNA polymerase activity"/>
    <property type="evidence" value="ECO:0007669"/>
    <property type="project" value="UniProtKB-EC"/>
</dbReference>
<proteinExistence type="predicted"/>
<dbReference type="Proteomes" id="UP000290942">
    <property type="component" value="Chromosome"/>
</dbReference>
<protein>
    <submittedName>
        <fullName evidence="1">DNA polymerase III subunit delta</fullName>
        <ecNumber evidence="1">2.7.7.7</ecNumber>
    </submittedName>
</protein>
<dbReference type="InterPro" id="IPR027417">
    <property type="entry name" value="P-loop_NTPase"/>
</dbReference>